<dbReference type="RefSeq" id="WP_074948775.1">
    <property type="nucleotide sequence ID" value="NZ_FPBV01000001.1"/>
</dbReference>
<gene>
    <name evidence="2" type="ORF">SAMN05421543_101254</name>
</gene>
<protein>
    <submittedName>
        <fullName evidence="2">Glycosyltransferase involved in cell wall bisynthesis</fullName>
    </submittedName>
</protein>
<keyword evidence="3" id="KW-1185">Reference proteome</keyword>
<dbReference type="Proteomes" id="UP000183508">
    <property type="component" value="Unassembled WGS sequence"/>
</dbReference>
<dbReference type="STRING" id="392015.SAMN05421543_101254"/>
<dbReference type="Pfam" id="PF13524">
    <property type="entry name" value="Glyco_trans_1_2"/>
    <property type="match status" value="1"/>
</dbReference>
<evidence type="ECO:0000313" key="2">
    <source>
        <dbReference type="EMBL" id="SFU35579.1"/>
    </source>
</evidence>
<proteinExistence type="predicted"/>
<sequence>MGSATVVITAAVPWDGTTARPHHFARGLAARGWDVLFAGAPVTLLAPLKNPALWNRLIPAVPVTEVPLDDTHGAEVRTGRTGRLRVLNPFACLPFLNMYRTVNRWNQALLARQIAHAAPGPYVLLPQLPNSVDLVPALHPAAVVYDCVDLHAGFSGLVRPEVVDRMEADLAAVSRTVIATADALAERMRALHPDVRLVPNAAEVRHFAAAASVPEHPRLAGIPRPRVALIGGFGHWVDYGFLRTLAEGLPDVQFVMIGPVETDVSMLSALPNVHFLGLQPYRELPQYLAGCQAALVSFVNTDLTRSVNPIKVFEYLAAGKEVVATSTDEIDKLSDYVWVARTPAEGLEMLRQVLAGARRCDDAKRQAFVQSNSWEARVEQVDEILRAALPKHLHPQP</sequence>
<dbReference type="GO" id="GO:0016740">
    <property type="term" value="F:transferase activity"/>
    <property type="evidence" value="ECO:0007669"/>
    <property type="project" value="UniProtKB-KW"/>
</dbReference>
<feature type="domain" description="Spore protein YkvP/CgeB glycosyl transferase-like" evidence="1">
    <location>
        <begin position="241"/>
        <end position="381"/>
    </location>
</feature>
<keyword evidence="2" id="KW-0808">Transferase</keyword>
<dbReference type="SUPFAM" id="SSF53756">
    <property type="entry name" value="UDP-Glycosyltransferase/glycogen phosphorylase"/>
    <property type="match status" value="1"/>
</dbReference>
<organism evidence="2 3">
    <name type="scientific">Alicyclobacillus macrosporangiidus</name>
    <dbReference type="NCBI Taxonomy" id="392015"/>
    <lineage>
        <taxon>Bacteria</taxon>
        <taxon>Bacillati</taxon>
        <taxon>Bacillota</taxon>
        <taxon>Bacilli</taxon>
        <taxon>Bacillales</taxon>
        <taxon>Alicyclobacillaceae</taxon>
        <taxon>Alicyclobacillus</taxon>
    </lineage>
</organism>
<dbReference type="EMBL" id="FPBV01000001">
    <property type="protein sequence ID" value="SFU35579.1"/>
    <property type="molecule type" value="Genomic_DNA"/>
</dbReference>
<accession>A0A1I7FHC2</accession>
<dbReference type="Gene3D" id="3.40.50.11010">
    <property type="match status" value="1"/>
</dbReference>
<name>A0A1I7FHC2_9BACL</name>
<dbReference type="Gene3D" id="3.40.50.2000">
    <property type="entry name" value="Glycogen Phosphorylase B"/>
    <property type="match status" value="1"/>
</dbReference>
<dbReference type="InterPro" id="IPR055259">
    <property type="entry name" value="YkvP/CgeB_Glyco_trans-like"/>
</dbReference>
<evidence type="ECO:0000259" key="1">
    <source>
        <dbReference type="Pfam" id="PF13524"/>
    </source>
</evidence>
<reference evidence="3" key="1">
    <citation type="submission" date="2016-10" db="EMBL/GenBank/DDBJ databases">
        <authorList>
            <person name="Varghese N."/>
        </authorList>
    </citation>
    <scope>NUCLEOTIDE SEQUENCE [LARGE SCALE GENOMIC DNA]</scope>
    <source>
        <strain evidence="3">DSM 17980</strain>
    </source>
</reference>
<dbReference type="AlphaFoldDB" id="A0A1I7FHC2"/>
<dbReference type="OrthoDB" id="9816564at2"/>
<dbReference type="eggNOG" id="COG0438">
    <property type="taxonomic scope" value="Bacteria"/>
</dbReference>
<evidence type="ECO:0000313" key="3">
    <source>
        <dbReference type="Proteomes" id="UP000183508"/>
    </source>
</evidence>